<feature type="domain" description="Ubiquitin-activating enzyme E1 C-terminal" evidence="3">
    <location>
        <begin position="146"/>
        <end position="284"/>
    </location>
</feature>
<dbReference type="InterPro" id="IPR018965">
    <property type="entry name" value="Ub-activating_enz_E1_C"/>
</dbReference>
<comment type="pathway">
    <text evidence="1">Protein modification; protein ubiquitination.</text>
</comment>
<gene>
    <name evidence="4" type="ORF">IE077_003141</name>
</gene>
<dbReference type="Gene3D" id="3.40.50.720">
    <property type="entry name" value="NAD(P)-binding Rossmann-like Domain"/>
    <property type="match status" value="1"/>
</dbReference>
<dbReference type="InterPro" id="IPR019572">
    <property type="entry name" value="UBA_E1_SCCH"/>
</dbReference>
<organism evidence="4 5">
    <name type="scientific">Cardiosporidium cionae</name>
    <dbReference type="NCBI Taxonomy" id="476202"/>
    <lineage>
        <taxon>Eukaryota</taxon>
        <taxon>Sar</taxon>
        <taxon>Alveolata</taxon>
        <taxon>Apicomplexa</taxon>
        <taxon>Aconoidasida</taxon>
        <taxon>Nephromycida</taxon>
        <taxon>Cardiosporidium</taxon>
    </lineage>
</organism>
<feature type="non-terminal residue" evidence="4">
    <location>
        <position position="1"/>
    </location>
</feature>
<evidence type="ECO:0000313" key="4">
    <source>
        <dbReference type="EMBL" id="KAF8822672.1"/>
    </source>
</evidence>
<proteinExistence type="inferred from homology"/>
<evidence type="ECO:0000256" key="1">
    <source>
        <dbReference type="ARBA" id="ARBA00004906"/>
    </source>
</evidence>
<keyword evidence="5" id="KW-1185">Reference proteome</keyword>
<dbReference type="InterPro" id="IPR042063">
    <property type="entry name" value="Ubi_acti_E1_SCCH"/>
</dbReference>
<dbReference type="Gene3D" id="3.10.290.60">
    <property type="entry name" value="Ubiquitin-activating enzyme E1, UFD domain"/>
    <property type="match status" value="1"/>
</dbReference>
<protein>
    <submittedName>
        <fullName evidence="4">Ubiquitin-activating enzyme E1 family protein</fullName>
    </submittedName>
</protein>
<dbReference type="Pfam" id="PF10585">
    <property type="entry name" value="UBA_E1_SCCH"/>
    <property type="match status" value="1"/>
</dbReference>
<evidence type="ECO:0000259" key="3">
    <source>
        <dbReference type="SMART" id="SM00985"/>
    </source>
</evidence>
<sequence>GIPPCLDLERIKRIARKIHIPAFRPKQLRIKVDENDPTVEGAGDDESENDRIKQQLLDFSGISNLTLNPVSFEKDDDSNFHIAFITACANLRARNYKIMECSYHHAKMIAGKIIPAVATTTAMTAGLVTLELLKTVTYNERSLEDFKNAFINLALPLWLYSEPLPPTKATDSDFDPIAYGPVKARPHGFTSWDKINVMYENGNLKQLQGYLKENFNMDVMIISSGSACLYNAFLAKHRMRLERPILELYEEIMKFKIPAKRKYLTIEVSGNDVQDGVEVIIPSIRYQFR</sequence>
<name>A0ABQ7JF98_9APIC</name>
<accession>A0ABQ7JF98</accession>
<evidence type="ECO:0000256" key="2">
    <source>
        <dbReference type="ARBA" id="ARBA00005673"/>
    </source>
</evidence>
<dbReference type="SUPFAM" id="SSF69572">
    <property type="entry name" value="Activating enzymes of the ubiquitin-like proteins"/>
    <property type="match status" value="1"/>
</dbReference>
<reference evidence="4 5" key="1">
    <citation type="journal article" date="2020" name="bioRxiv">
        <title>Metabolic contributions of an alphaproteobacterial endosymbiont in the apicomplexan Cardiosporidium cionae.</title>
        <authorList>
            <person name="Hunter E.S."/>
            <person name="Paight C.J."/>
            <person name="Lane C.E."/>
        </authorList>
    </citation>
    <scope>NUCLEOTIDE SEQUENCE [LARGE SCALE GENOMIC DNA]</scope>
    <source>
        <strain evidence="4">ESH_2018</strain>
    </source>
</reference>
<dbReference type="Proteomes" id="UP000823046">
    <property type="component" value="Unassembled WGS sequence"/>
</dbReference>
<dbReference type="EMBL" id="JADAQX010000032">
    <property type="protein sequence ID" value="KAF8822672.1"/>
    <property type="molecule type" value="Genomic_DNA"/>
</dbReference>
<dbReference type="InterPro" id="IPR035985">
    <property type="entry name" value="Ubiquitin-activating_enz"/>
</dbReference>
<comment type="similarity">
    <text evidence="2">Belongs to the ubiquitin-activating E1 family.</text>
</comment>
<dbReference type="Pfam" id="PF09358">
    <property type="entry name" value="E1_UFD"/>
    <property type="match status" value="1"/>
</dbReference>
<evidence type="ECO:0000313" key="5">
    <source>
        <dbReference type="Proteomes" id="UP000823046"/>
    </source>
</evidence>
<dbReference type="SMART" id="SM00985">
    <property type="entry name" value="UBA_e1_C"/>
    <property type="match status" value="1"/>
</dbReference>
<comment type="caution">
    <text evidence="4">The sequence shown here is derived from an EMBL/GenBank/DDBJ whole genome shotgun (WGS) entry which is preliminary data.</text>
</comment>
<dbReference type="Gene3D" id="1.10.10.2660">
    <property type="entry name" value="Ubiquitin-activating enzyme E1, SCCH domain"/>
    <property type="match status" value="1"/>
</dbReference>
<dbReference type="InterPro" id="IPR038252">
    <property type="entry name" value="UBA_E1_C_sf"/>
</dbReference>